<feature type="region of interest" description="Disordered" evidence="10">
    <location>
        <begin position="1"/>
        <end position="54"/>
    </location>
</feature>
<name>A0ABR1NNX6_DIAER</name>
<keyword evidence="6 8" id="KW-0012">Acyltransferase</keyword>
<dbReference type="InterPro" id="IPR022677">
    <property type="entry name" value="NMT_C"/>
</dbReference>
<keyword evidence="14" id="KW-1185">Reference proteome</keyword>
<dbReference type="SUPFAM" id="SSF55729">
    <property type="entry name" value="Acyl-CoA N-acyltransferases (Nat)"/>
    <property type="match status" value="2"/>
</dbReference>
<comment type="similarity">
    <text evidence="2 9">Belongs to the NMT family.</text>
</comment>
<comment type="function">
    <text evidence="1 8">Adds a myristoyl group to the N-terminal glycine residue of certain cellular proteins.</text>
</comment>
<evidence type="ECO:0000256" key="5">
    <source>
        <dbReference type="ARBA" id="ARBA00022679"/>
    </source>
</evidence>
<evidence type="ECO:0000256" key="4">
    <source>
        <dbReference type="ARBA" id="ARBA00022240"/>
    </source>
</evidence>
<sequence length="525" mass="58627">MSTHGMNPLGLDSESTGKETLLDVSGLKTKGKEPAVEKGDENATQEASKGQSADVIAADTVPAQEFRVASDAYEASSSVTAQETAALQRLKLGEAVTGHEASGKGAKDMAAYKLWSTQPVMRFDEEAKQIKDGPLQHLSLEDIPTEPAPLAVAGFEWVTLDVSSDADVKDICELMNGHYVEDADEMFRFNYGTGILKWYLNCPGWKRQWSIGIRATQSRKLAAFISAVPVRLRVRGSVLDAAEVNFICVHKKLRSKRLAPVLIREITRLCNREQVWQAIYTASVVLPKPVSTCRYYHRPLNWQKLYEVGFSHLPVGSKPQYQVHKYALPGQTSTKGWREMQLKDVDAVHQLLSRFLERYDIAPVYSCEEIRHWFVPEVAEGDDQVVWAYVVEDSAGKITDFVSFFSLESSIIGNPKQKVLRVAYLFYYASESGLTTPPDRSTYKTRLNQLLGDTLIVAKRAKFDVFNALSLMDNALFLEQQKFGPGDGLSHYYLFNYRASPVRGGIDEGNQLDEQMLSGVGFVNL</sequence>
<evidence type="ECO:0000256" key="6">
    <source>
        <dbReference type="ARBA" id="ARBA00023315"/>
    </source>
</evidence>
<dbReference type="InterPro" id="IPR022676">
    <property type="entry name" value="NMT_N"/>
</dbReference>
<dbReference type="Pfam" id="PF01233">
    <property type="entry name" value="NMT"/>
    <property type="match status" value="1"/>
</dbReference>
<reference evidence="13 14" key="1">
    <citation type="submission" date="2024-02" db="EMBL/GenBank/DDBJ databases">
        <title>De novo assembly and annotation of 12 fungi associated with fruit tree decline syndrome in Ontario, Canada.</title>
        <authorList>
            <person name="Sulman M."/>
            <person name="Ellouze W."/>
            <person name="Ilyukhin E."/>
        </authorList>
    </citation>
    <scope>NUCLEOTIDE SEQUENCE [LARGE SCALE GENOMIC DNA]</scope>
    <source>
        <strain evidence="13 14">M169</strain>
    </source>
</reference>
<feature type="domain" description="Glycylpeptide N-tetradecanoyltransferase N-terminal" evidence="11">
    <location>
        <begin position="139"/>
        <end position="293"/>
    </location>
</feature>
<feature type="compositionally biased region" description="Basic and acidic residues" evidence="10">
    <location>
        <begin position="30"/>
        <end position="41"/>
    </location>
</feature>
<evidence type="ECO:0000256" key="1">
    <source>
        <dbReference type="ARBA" id="ARBA00003900"/>
    </source>
</evidence>
<comment type="catalytic activity">
    <reaction evidence="7 8">
        <text>N-terminal glycyl-[protein] + tetradecanoyl-CoA = N-tetradecanoylglycyl-[protein] + CoA + H(+)</text>
        <dbReference type="Rhea" id="RHEA:15521"/>
        <dbReference type="Rhea" id="RHEA-COMP:12666"/>
        <dbReference type="Rhea" id="RHEA-COMP:12667"/>
        <dbReference type="ChEBI" id="CHEBI:15378"/>
        <dbReference type="ChEBI" id="CHEBI:57287"/>
        <dbReference type="ChEBI" id="CHEBI:57385"/>
        <dbReference type="ChEBI" id="CHEBI:64723"/>
        <dbReference type="ChEBI" id="CHEBI:133050"/>
        <dbReference type="EC" id="2.3.1.97"/>
    </reaction>
</comment>
<dbReference type="PROSITE" id="PS00976">
    <property type="entry name" value="NMT_2"/>
    <property type="match status" value="1"/>
</dbReference>
<evidence type="ECO:0000259" key="11">
    <source>
        <dbReference type="Pfam" id="PF01233"/>
    </source>
</evidence>
<dbReference type="PANTHER" id="PTHR11377">
    <property type="entry name" value="N-MYRISTOYL TRANSFERASE"/>
    <property type="match status" value="1"/>
</dbReference>
<protein>
    <recommendedName>
        <fullName evidence="4 8">Glycylpeptide N-tetradecanoyltransferase</fullName>
        <ecNumber evidence="3 8">2.3.1.97</ecNumber>
    </recommendedName>
</protein>
<evidence type="ECO:0000256" key="3">
    <source>
        <dbReference type="ARBA" id="ARBA00012923"/>
    </source>
</evidence>
<accession>A0ABR1NNX6</accession>
<keyword evidence="5 8" id="KW-0808">Transferase</keyword>
<dbReference type="InterPro" id="IPR022678">
    <property type="entry name" value="NMT_CS"/>
</dbReference>
<dbReference type="PIRSF" id="PIRSF015892">
    <property type="entry name" value="N-myristl_transf"/>
    <property type="match status" value="1"/>
</dbReference>
<dbReference type="EC" id="2.3.1.97" evidence="3 8"/>
<dbReference type="Gene3D" id="3.40.630.30">
    <property type="match status" value="2"/>
</dbReference>
<dbReference type="EMBL" id="JAKNSF020000172">
    <property type="protein sequence ID" value="KAK7709269.1"/>
    <property type="molecule type" value="Genomic_DNA"/>
</dbReference>
<evidence type="ECO:0000256" key="7">
    <source>
        <dbReference type="ARBA" id="ARBA00048276"/>
    </source>
</evidence>
<dbReference type="InterPro" id="IPR016181">
    <property type="entry name" value="Acyl_CoA_acyltransferase"/>
</dbReference>
<evidence type="ECO:0000313" key="13">
    <source>
        <dbReference type="EMBL" id="KAK7709269.1"/>
    </source>
</evidence>
<gene>
    <name evidence="13" type="primary">NMT1_3</name>
    <name evidence="13" type="ORF">SLS63_013274</name>
</gene>
<proteinExistence type="inferred from homology"/>
<evidence type="ECO:0000256" key="8">
    <source>
        <dbReference type="RuleBase" id="RU000586"/>
    </source>
</evidence>
<feature type="domain" description="Glycylpeptide N-tetradecanoyltransferase C-terminal" evidence="12">
    <location>
        <begin position="307"/>
        <end position="523"/>
    </location>
</feature>
<dbReference type="InterPro" id="IPR000903">
    <property type="entry name" value="NMT"/>
</dbReference>
<dbReference type="Pfam" id="PF02799">
    <property type="entry name" value="NMT_C"/>
    <property type="match status" value="1"/>
</dbReference>
<evidence type="ECO:0000259" key="12">
    <source>
        <dbReference type="Pfam" id="PF02799"/>
    </source>
</evidence>
<feature type="compositionally biased region" description="Polar residues" evidence="10">
    <location>
        <begin position="42"/>
        <end position="51"/>
    </location>
</feature>
<comment type="caution">
    <text evidence="13">The sequence shown here is derived from an EMBL/GenBank/DDBJ whole genome shotgun (WGS) entry which is preliminary data.</text>
</comment>
<evidence type="ECO:0000256" key="9">
    <source>
        <dbReference type="RuleBase" id="RU004178"/>
    </source>
</evidence>
<dbReference type="PANTHER" id="PTHR11377:SF5">
    <property type="entry name" value="GLYCYLPEPTIDE N-TETRADECANOYLTRANSFERASE"/>
    <property type="match status" value="1"/>
</dbReference>
<dbReference type="Proteomes" id="UP001430848">
    <property type="component" value="Unassembled WGS sequence"/>
</dbReference>
<evidence type="ECO:0000256" key="10">
    <source>
        <dbReference type="SAM" id="MobiDB-lite"/>
    </source>
</evidence>
<evidence type="ECO:0000256" key="2">
    <source>
        <dbReference type="ARBA" id="ARBA00009469"/>
    </source>
</evidence>
<evidence type="ECO:0000313" key="14">
    <source>
        <dbReference type="Proteomes" id="UP001430848"/>
    </source>
</evidence>
<organism evidence="13 14">
    <name type="scientific">Diaporthe eres</name>
    <name type="common">Phomopsis oblonga</name>
    <dbReference type="NCBI Taxonomy" id="83184"/>
    <lineage>
        <taxon>Eukaryota</taxon>
        <taxon>Fungi</taxon>
        <taxon>Dikarya</taxon>
        <taxon>Ascomycota</taxon>
        <taxon>Pezizomycotina</taxon>
        <taxon>Sordariomycetes</taxon>
        <taxon>Sordariomycetidae</taxon>
        <taxon>Diaporthales</taxon>
        <taxon>Diaporthaceae</taxon>
        <taxon>Diaporthe</taxon>
        <taxon>Diaporthe eres species complex</taxon>
    </lineage>
</organism>